<sequence length="54" mass="6305">MVIVGTIMLMLLLTSLIAPLCRWPLKRSKKHLFRDIKFEICWKELGSQATFTLL</sequence>
<evidence type="ECO:0000256" key="1">
    <source>
        <dbReference type="SAM" id="Phobius"/>
    </source>
</evidence>
<keyword evidence="2" id="KW-1185">Reference proteome</keyword>
<organism evidence="2 3">
    <name type="scientific">Romanomermis culicivorax</name>
    <name type="common">Nematode worm</name>
    <dbReference type="NCBI Taxonomy" id="13658"/>
    <lineage>
        <taxon>Eukaryota</taxon>
        <taxon>Metazoa</taxon>
        <taxon>Ecdysozoa</taxon>
        <taxon>Nematoda</taxon>
        <taxon>Enoplea</taxon>
        <taxon>Dorylaimia</taxon>
        <taxon>Mermithida</taxon>
        <taxon>Mermithoidea</taxon>
        <taxon>Mermithidae</taxon>
        <taxon>Romanomermis</taxon>
    </lineage>
</organism>
<dbReference type="Proteomes" id="UP000887565">
    <property type="component" value="Unplaced"/>
</dbReference>
<protein>
    <submittedName>
        <fullName evidence="3">ATP synthase F0 subunit 8</fullName>
    </submittedName>
</protein>
<dbReference type="AlphaFoldDB" id="A0A915JAM3"/>
<keyword evidence="1" id="KW-1133">Transmembrane helix</keyword>
<keyword evidence="1" id="KW-0472">Membrane</keyword>
<keyword evidence="1" id="KW-0812">Transmembrane</keyword>
<dbReference type="WBParaSite" id="nRc.2.0.1.t23538-RA">
    <property type="protein sequence ID" value="nRc.2.0.1.t23538-RA"/>
    <property type="gene ID" value="nRc.2.0.1.g23538"/>
</dbReference>
<reference evidence="3" key="1">
    <citation type="submission" date="2022-11" db="UniProtKB">
        <authorList>
            <consortium name="WormBaseParasite"/>
        </authorList>
    </citation>
    <scope>IDENTIFICATION</scope>
</reference>
<evidence type="ECO:0000313" key="3">
    <source>
        <dbReference type="WBParaSite" id="nRc.2.0.1.t23538-RA"/>
    </source>
</evidence>
<proteinExistence type="predicted"/>
<feature type="transmembrane region" description="Helical" evidence="1">
    <location>
        <begin position="6"/>
        <end position="25"/>
    </location>
</feature>
<evidence type="ECO:0000313" key="2">
    <source>
        <dbReference type="Proteomes" id="UP000887565"/>
    </source>
</evidence>
<name>A0A915JAM3_ROMCU</name>
<accession>A0A915JAM3</accession>